<dbReference type="AlphaFoldDB" id="A0A318QF97"/>
<proteinExistence type="predicted"/>
<name>A0A318QF97_9PROT</name>
<comment type="caution">
    <text evidence="1">The sequence shown here is derived from an EMBL/GenBank/DDBJ whole genome shotgun (WGS) entry which is preliminary data.</text>
</comment>
<gene>
    <name evidence="1" type="ORF">CFR77_11405</name>
</gene>
<accession>A0A318QF97</accession>
<dbReference type="Proteomes" id="UP000247814">
    <property type="component" value="Unassembled WGS sequence"/>
</dbReference>
<organism evidence="1 2">
    <name type="scientific">Komagataeibacter sucrofermentans</name>
    <dbReference type="NCBI Taxonomy" id="1053551"/>
    <lineage>
        <taxon>Bacteria</taxon>
        <taxon>Pseudomonadati</taxon>
        <taxon>Pseudomonadota</taxon>
        <taxon>Alphaproteobacteria</taxon>
        <taxon>Acetobacterales</taxon>
        <taxon>Acetobacteraceae</taxon>
        <taxon>Komagataeibacter</taxon>
    </lineage>
</organism>
<evidence type="ECO:0000313" key="1">
    <source>
        <dbReference type="EMBL" id="PYD78277.1"/>
    </source>
</evidence>
<dbReference type="RefSeq" id="WP_078525173.1">
    <property type="nucleotide sequence ID" value="NZ_CP137147.1"/>
</dbReference>
<dbReference type="OrthoDB" id="7276639at2"/>
<evidence type="ECO:0000313" key="2">
    <source>
        <dbReference type="Proteomes" id="UP000247814"/>
    </source>
</evidence>
<dbReference type="EMBL" id="NKUA01000015">
    <property type="protein sequence ID" value="PYD78277.1"/>
    <property type="molecule type" value="Genomic_DNA"/>
</dbReference>
<sequence length="90" mass="10123">MPKRIKLPRGISFDFGRGFGLRLDRGSCFPSLSLFLTRIYALPDGLTGIVTHFTANRQALRQALDELERMRARCADCPHECTPQNKEGDA</sequence>
<reference evidence="1 2" key="1">
    <citation type="submission" date="2017-07" db="EMBL/GenBank/DDBJ databases">
        <title>A draft genome sequence of Komagataeibacter sucrofermentans LMG 18788.</title>
        <authorList>
            <person name="Skraban J."/>
            <person name="Cleenwerck I."/>
            <person name="Vandamme P."/>
            <person name="Trcek J."/>
        </authorList>
    </citation>
    <scope>NUCLEOTIDE SEQUENCE [LARGE SCALE GENOMIC DNA]</scope>
    <source>
        <strain evidence="1 2">LMG 18788</strain>
    </source>
</reference>
<protein>
    <submittedName>
        <fullName evidence="1">Uncharacterized protein</fullName>
    </submittedName>
</protein>
<keyword evidence="2" id="KW-1185">Reference proteome</keyword>